<dbReference type="STRING" id="1156395.DBT_0109"/>
<reference evidence="1 2" key="1">
    <citation type="submission" date="2016-06" db="EMBL/GenBank/DDBJ databases">
        <title>Respiratory ammonification of nitrate coupled to the oxidation of elemental sulfur in deep-sea autotrophic thermophilic bacteria.</title>
        <authorList>
            <person name="Slobodkina G.B."/>
            <person name="Mardanov A.V."/>
            <person name="Ravin N.V."/>
            <person name="Frolova A.A."/>
            <person name="Viryasiv M.B."/>
            <person name="Chernyh N.A."/>
            <person name="Bonch-Osmolovskaya E.A."/>
            <person name="Slobodkin A.I."/>
        </authorList>
    </citation>
    <scope>NUCLEOTIDE SEQUENCE [LARGE SCALE GENOMIC DNA]</scope>
    <source>
        <strain evidence="1 2">S69</strain>
    </source>
</reference>
<evidence type="ECO:0000313" key="1">
    <source>
        <dbReference type="EMBL" id="OCC16292.1"/>
    </source>
</evidence>
<gene>
    <name evidence="1" type="ORF">DBT_0109</name>
</gene>
<dbReference type="AlphaFoldDB" id="A0A1B9F8Q5"/>
<evidence type="ECO:0000313" key="2">
    <source>
        <dbReference type="Proteomes" id="UP000093080"/>
    </source>
</evidence>
<dbReference type="EMBL" id="MAGO01000001">
    <property type="protein sequence ID" value="OCC16292.1"/>
    <property type="molecule type" value="Genomic_DNA"/>
</dbReference>
<accession>A0A1B9F8Q5</accession>
<proteinExistence type="predicted"/>
<keyword evidence="2" id="KW-1185">Reference proteome</keyword>
<protein>
    <submittedName>
        <fullName evidence="1">Uncharacterized protein</fullName>
    </submittedName>
</protein>
<sequence>MMSFELKEENLLKFFSFNSTLKTLKIQIPTVSCIGNSFIPNYAWQKELKIFFYSLNLDLSVFR</sequence>
<dbReference type="Proteomes" id="UP000093080">
    <property type="component" value="Unassembled WGS sequence"/>
</dbReference>
<name>A0A1B9F8Q5_9BACT</name>
<organism evidence="1 2">
    <name type="scientific">Dissulfuribacter thermophilus</name>
    <dbReference type="NCBI Taxonomy" id="1156395"/>
    <lineage>
        <taxon>Bacteria</taxon>
        <taxon>Pseudomonadati</taxon>
        <taxon>Thermodesulfobacteriota</taxon>
        <taxon>Dissulfuribacteria</taxon>
        <taxon>Dissulfuribacterales</taxon>
        <taxon>Dissulfuribacteraceae</taxon>
        <taxon>Dissulfuribacter</taxon>
    </lineage>
</organism>
<comment type="caution">
    <text evidence="1">The sequence shown here is derived from an EMBL/GenBank/DDBJ whole genome shotgun (WGS) entry which is preliminary data.</text>
</comment>